<gene>
    <name evidence="4" type="ORF">BDZ31_004072</name>
</gene>
<dbReference type="InterPro" id="IPR013785">
    <property type="entry name" value="Aldolase_TIM"/>
</dbReference>
<accession>A0A840IJP1</accession>
<dbReference type="AlphaFoldDB" id="A0A840IJP1"/>
<dbReference type="Proteomes" id="UP000585272">
    <property type="component" value="Unassembled WGS sequence"/>
</dbReference>
<evidence type="ECO:0000259" key="3">
    <source>
        <dbReference type="Pfam" id="PF00724"/>
    </source>
</evidence>
<reference evidence="4 5" key="1">
    <citation type="submission" date="2020-08" db="EMBL/GenBank/DDBJ databases">
        <title>Genomic Encyclopedia of Archaeal and Bacterial Type Strains, Phase II (KMG-II): from individual species to whole genera.</title>
        <authorList>
            <person name="Goeker M."/>
        </authorList>
    </citation>
    <scope>NUCLEOTIDE SEQUENCE [LARGE SCALE GENOMIC DNA]</scope>
    <source>
        <strain evidence="4 5">DSM 23288</strain>
    </source>
</reference>
<keyword evidence="5" id="KW-1185">Reference proteome</keyword>
<dbReference type="EMBL" id="JACHNU010000007">
    <property type="protein sequence ID" value="MBB4664461.1"/>
    <property type="molecule type" value="Genomic_DNA"/>
</dbReference>
<name>A0A840IJP1_9ACTN</name>
<keyword evidence="1" id="KW-0285">Flavoprotein</keyword>
<dbReference type="Pfam" id="PF00724">
    <property type="entry name" value="Oxidored_FMN"/>
    <property type="match status" value="1"/>
</dbReference>
<evidence type="ECO:0000313" key="4">
    <source>
        <dbReference type="EMBL" id="MBB4664461.1"/>
    </source>
</evidence>
<dbReference type="SUPFAM" id="SSF51395">
    <property type="entry name" value="FMN-linked oxidoreductases"/>
    <property type="match status" value="1"/>
</dbReference>
<protein>
    <submittedName>
        <fullName evidence="4">2,4-dienoyl-CoA reductase-like NADH-dependent reductase (Old Yellow Enzyme family)</fullName>
    </submittedName>
</protein>
<comment type="caution">
    <text evidence="4">The sequence shown here is derived from an EMBL/GenBank/DDBJ whole genome shotgun (WGS) entry which is preliminary data.</text>
</comment>
<dbReference type="GO" id="GO:0010181">
    <property type="term" value="F:FMN binding"/>
    <property type="evidence" value="ECO:0007669"/>
    <property type="project" value="InterPro"/>
</dbReference>
<dbReference type="Gene3D" id="3.20.20.70">
    <property type="entry name" value="Aldolase class I"/>
    <property type="match status" value="1"/>
</dbReference>
<sequence>METMTIAAPLTLPCGAVLPNRLAKAAMSEQLGDRANRPTERLDRLYERWGAGGCGLVITGNVIVDRRHVGEPRNVVIEDERDLPALRRWAAAGKRGGAALWAQVNHPGRQALRIAGSQPVAPSAIAAKIPGAVTPHALTGAEIEQVVARFARTAAIVKAAGFDGVQLHGAHGYLISQFLSPRANRRDDDWGGDAERRRRFVLEVVRATRAAVGPEFPVAIKLNSADFQRGGFSEEESAAVVVALAEAGIDLVEISGGTYEAPVMMGAEGDGARTGAHARERASTRASTRAREAYFLDYAERIRAQVPGLPLMVTGGFRSTAAMDAALAGGACDVIGVGRPLALHPDAAAELLDGRRTRVDAGDKRIGVRLLDSVVDLFWHTRQMHRIGRGREPWAGEHALHTLTAFVLMNGWGSLRRKRGG</sequence>
<evidence type="ECO:0000256" key="2">
    <source>
        <dbReference type="ARBA" id="ARBA00023002"/>
    </source>
</evidence>
<feature type="domain" description="NADH:flavin oxidoreductase/NADH oxidase N-terminal" evidence="3">
    <location>
        <begin position="16"/>
        <end position="355"/>
    </location>
</feature>
<proteinExistence type="predicted"/>
<evidence type="ECO:0000256" key="1">
    <source>
        <dbReference type="ARBA" id="ARBA00022630"/>
    </source>
</evidence>
<organism evidence="4 5">
    <name type="scientific">Conexibacter arvalis</name>
    <dbReference type="NCBI Taxonomy" id="912552"/>
    <lineage>
        <taxon>Bacteria</taxon>
        <taxon>Bacillati</taxon>
        <taxon>Actinomycetota</taxon>
        <taxon>Thermoleophilia</taxon>
        <taxon>Solirubrobacterales</taxon>
        <taxon>Conexibacteraceae</taxon>
        <taxon>Conexibacter</taxon>
    </lineage>
</organism>
<dbReference type="PANTHER" id="PTHR43656">
    <property type="entry name" value="BINDING OXIDOREDUCTASE, PUTATIVE (AFU_ORTHOLOGUE AFUA_2G08260)-RELATED"/>
    <property type="match status" value="1"/>
</dbReference>
<evidence type="ECO:0000313" key="5">
    <source>
        <dbReference type="Proteomes" id="UP000585272"/>
    </source>
</evidence>
<dbReference type="PANTHER" id="PTHR43656:SF2">
    <property type="entry name" value="BINDING OXIDOREDUCTASE, PUTATIVE (AFU_ORTHOLOGUE AFUA_2G08260)-RELATED"/>
    <property type="match status" value="1"/>
</dbReference>
<keyword evidence="2" id="KW-0560">Oxidoreductase</keyword>
<dbReference type="InterPro" id="IPR051799">
    <property type="entry name" value="NADH_flavin_oxidoreductase"/>
</dbReference>
<dbReference type="GO" id="GO:0016491">
    <property type="term" value="F:oxidoreductase activity"/>
    <property type="evidence" value="ECO:0007669"/>
    <property type="project" value="UniProtKB-KW"/>
</dbReference>
<dbReference type="CDD" id="cd04733">
    <property type="entry name" value="OYE_like_2_FMN"/>
    <property type="match status" value="1"/>
</dbReference>
<dbReference type="InterPro" id="IPR001155">
    <property type="entry name" value="OxRdtase_FMN_N"/>
</dbReference>